<dbReference type="InterPro" id="IPR004625">
    <property type="entry name" value="PyrdxlKinase"/>
</dbReference>
<keyword evidence="3" id="KW-0547">Nucleotide-binding</keyword>
<dbReference type="InterPro" id="IPR029056">
    <property type="entry name" value="Ribokinase-like"/>
</dbReference>
<keyword evidence="2" id="KW-0808">Transferase</keyword>
<dbReference type="AlphaFoldDB" id="A0A1T4V116"/>
<accession>A0A1T4V116</accession>
<sequence>MPKRVLLITDMAGQTKVAMTAMIPILSHMGYSLFNLPTALVSNNFAYGDYALLDTTEYMRKSISVWQKLDFRFDAVGTGIVISHEQLEIVNEYCKFLKTKGITIFSDPVMADNGELYNGISESIVSYMRELIGVADYIVPNYTEACFLAGIPYQSGSVSSDEMRKLIDSLRKYTSGTIVVTSAFVDNKKQVCCYDPKSDEYFNLPYDEIPVSFSGTGDIFCSVFMGHILKGEPVKQSIEIAMTAVGKMVDRFKTKEDKLEGLPVESCLDLL</sequence>
<organism evidence="7 8">
    <name type="scientific">Succinivibrio dextrinosolvens DSM 3072</name>
    <dbReference type="NCBI Taxonomy" id="1123324"/>
    <lineage>
        <taxon>Bacteria</taxon>
        <taxon>Pseudomonadati</taxon>
        <taxon>Pseudomonadota</taxon>
        <taxon>Gammaproteobacteria</taxon>
        <taxon>Aeromonadales</taxon>
        <taxon>Succinivibrionaceae</taxon>
        <taxon>Succinivibrio</taxon>
    </lineage>
</organism>
<evidence type="ECO:0000259" key="6">
    <source>
        <dbReference type="Pfam" id="PF08543"/>
    </source>
</evidence>
<dbReference type="PANTHER" id="PTHR10534">
    <property type="entry name" value="PYRIDOXAL KINASE"/>
    <property type="match status" value="1"/>
</dbReference>
<evidence type="ECO:0000256" key="4">
    <source>
        <dbReference type="ARBA" id="ARBA00022777"/>
    </source>
</evidence>
<dbReference type="InterPro" id="IPR013749">
    <property type="entry name" value="PM/HMP-P_kinase-1"/>
</dbReference>
<dbReference type="EMBL" id="FUXX01000005">
    <property type="protein sequence ID" value="SKA58568.1"/>
    <property type="molecule type" value="Genomic_DNA"/>
</dbReference>
<dbReference type="Proteomes" id="UP000242432">
    <property type="component" value="Unassembled WGS sequence"/>
</dbReference>
<evidence type="ECO:0000313" key="7">
    <source>
        <dbReference type="EMBL" id="SKA58568.1"/>
    </source>
</evidence>
<proteinExistence type="predicted"/>
<dbReference type="SUPFAM" id="SSF53613">
    <property type="entry name" value="Ribokinase-like"/>
    <property type="match status" value="1"/>
</dbReference>
<reference evidence="8" key="1">
    <citation type="submission" date="2017-02" db="EMBL/GenBank/DDBJ databases">
        <authorList>
            <person name="Varghese N."/>
            <person name="Submissions S."/>
        </authorList>
    </citation>
    <scope>NUCLEOTIDE SEQUENCE [LARGE SCALE GENOMIC DNA]</scope>
    <source>
        <strain evidence="8">DSM 3072</strain>
    </source>
</reference>
<keyword evidence="5" id="KW-0067">ATP-binding</keyword>
<gene>
    <name evidence="7" type="ORF">SAMN02745213_00480</name>
</gene>
<dbReference type="PANTHER" id="PTHR10534:SF2">
    <property type="entry name" value="PYRIDOXAL KINASE"/>
    <property type="match status" value="1"/>
</dbReference>
<evidence type="ECO:0000313" key="8">
    <source>
        <dbReference type="Proteomes" id="UP000242432"/>
    </source>
</evidence>
<dbReference type="Gene3D" id="3.40.1190.20">
    <property type="match status" value="1"/>
</dbReference>
<dbReference type="GO" id="GO:0008478">
    <property type="term" value="F:pyridoxal kinase activity"/>
    <property type="evidence" value="ECO:0007669"/>
    <property type="project" value="UniProtKB-EC"/>
</dbReference>
<dbReference type="Pfam" id="PF08543">
    <property type="entry name" value="Phos_pyr_kin"/>
    <property type="match status" value="1"/>
</dbReference>
<dbReference type="RefSeq" id="WP_078928056.1">
    <property type="nucleotide sequence ID" value="NZ_FUXX01000005.1"/>
</dbReference>
<dbReference type="GO" id="GO:0005829">
    <property type="term" value="C:cytosol"/>
    <property type="evidence" value="ECO:0007669"/>
    <property type="project" value="TreeGrafter"/>
</dbReference>
<name>A0A1T4V116_9GAMM</name>
<keyword evidence="4 7" id="KW-0418">Kinase</keyword>
<dbReference type="EC" id="2.7.1.35" evidence="1"/>
<evidence type="ECO:0000256" key="2">
    <source>
        <dbReference type="ARBA" id="ARBA00022679"/>
    </source>
</evidence>
<dbReference type="GO" id="GO:0005524">
    <property type="term" value="F:ATP binding"/>
    <property type="evidence" value="ECO:0007669"/>
    <property type="project" value="UniProtKB-KW"/>
</dbReference>
<evidence type="ECO:0000256" key="3">
    <source>
        <dbReference type="ARBA" id="ARBA00022741"/>
    </source>
</evidence>
<protein>
    <recommendedName>
        <fullName evidence="1">pyridoxal kinase</fullName>
        <ecNumber evidence="1">2.7.1.35</ecNumber>
    </recommendedName>
</protein>
<dbReference type="STRING" id="83771.SAMN02910357_01071"/>
<feature type="domain" description="Pyridoxamine kinase/Phosphomethylpyrimidine kinase" evidence="6">
    <location>
        <begin position="69"/>
        <end position="249"/>
    </location>
</feature>
<evidence type="ECO:0000256" key="5">
    <source>
        <dbReference type="ARBA" id="ARBA00022840"/>
    </source>
</evidence>
<dbReference type="GO" id="GO:0009443">
    <property type="term" value="P:pyridoxal 5'-phosphate salvage"/>
    <property type="evidence" value="ECO:0007669"/>
    <property type="project" value="InterPro"/>
</dbReference>
<keyword evidence="8" id="KW-1185">Reference proteome</keyword>
<evidence type="ECO:0000256" key="1">
    <source>
        <dbReference type="ARBA" id="ARBA00012104"/>
    </source>
</evidence>